<dbReference type="EMBL" id="LAZR01010278">
    <property type="protein sequence ID" value="KKM67843.1"/>
    <property type="molecule type" value="Genomic_DNA"/>
</dbReference>
<accession>A0A0F9JE25</accession>
<proteinExistence type="predicted"/>
<organism evidence="1">
    <name type="scientific">marine sediment metagenome</name>
    <dbReference type="NCBI Taxonomy" id="412755"/>
    <lineage>
        <taxon>unclassified sequences</taxon>
        <taxon>metagenomes</taxon>
        <taxon>ecological metagenomes</taxon>
    </lineage>
</organism>
<reference evidence="1" key="1">
    <citation type="journal article" date="2015" name="Nature">
        <title>Complex archaea that bridge the gap between prokaryotes and eukaryotes.</title>
        <authorList>
            <person name="Spang A."/>
            <person name="Saw J.H."/>
            <person name="Jorgensen S.L."/>
            <person name="Zaremba-Niedzwiedzka K."/>
            <person name="Martijn J."/>
            <person name="Lind A.E."/>
            <person name="van Eijk R."/>
            <person name="Schleper C."/>
            <person name="Guy L."/>
            <person name="Ettema T.J."/>
        </authorList>
    </citation>
    <scope>NUCLEOTIDE SEQUENCE</scope>
</reference>
<evidence type="ECO:0000313" key="1">
    <source>
        <dbReference type="EMBL" id="KKM67843.1"/>
    </source>
</evidence>
<sequence>MMGMAHTEAHTEADYKAEGDARSLRDAMAVNKDPKRLKKAQAALKAMEK</sequence>
<gene>
    <name evidence="1" type="ORF">LCGC14_1467060</name>
</gene>
<feature type="non-terminal residue" evidence="1">
    <location>
        <position position="49"/>
    </location>
</feature>
<name>A0A0F9JE25_9ZZZZ</name>
<comment type="caution">
    <text evidence="1">The sequence shown here is derived from an EMBL/GenBank/DDBJ whole genome shotgun (WGS) entry which is preliminary data.</text>
</comment>
<dbReference type="AlphaFoldDB" id="A0A0F9JE25"/>
<protein>
    <submittedName>
        <fullName evidence="1">Uncharacterized protein</fullName>
    </submittedName>
</protein>